<feature type="domain" description="Reverse transcriptase zinc-binding" evidence="1">
    <location>
        <begin position="66"/>
        <end position="111"/>
    </location>
</feature>
<dbReference type="InterPro" id="IPR026960">
    <property type="entry name" value="RVT-Znf"/>
</dbReference>
<gene>
    <name evidence="2" type="ORF">A2U01_0016218</name>
</gene>
<keyword evidence="2" id="KW-0418">Kinase</keyword>
<dbReference type="PANTHER" id="PTHR36617">
    <property type="entry name" value="PROTEIN, PUTATIVE-RELATED"/>
    <property type="match status" value="1"/>
</dbReference>
<evidence type="ECO:0000313" key="2">
    <source>
        <dbReference type="EMBL" id="MCH95243.1"/>
    </source>
</evidence>
<dbReference type="Pfam" id="PF13966">
    <property type="entry name" value="zf-RVT"/>
    <property type="match status" value="1"/>
</dbReference>
<evidence type="ECO:0000313" key="3">
    <source>
        <dbReference type="Proteomes" id="UP000265520"/>
    </source>
</evidence>
<proteinExistence type="predicted"/>
<comment type="caution">
    <text evidence="2">The sequence shown here is derived from an EMBL/GenBank/DDBJ whole genome shotgun (WGS) entry which is preliminary data.</text>
</comment>
<reference evidence="2 3" key="1">
    <citation type="journal article" date="2018" name="Front. Plant Sci.">
        <title>Red Clover (Trifolium pratense) and Zigzag Clover (T. medium) - A Picture of Genomic Similarities and Differences.</title>
        <authorList>
            <person name="Dluhosova J."/>
            <person name="Istvanek J."/>
            <person name="Nedelnik J."/>
            <person name="Repkova J."/>
        </authorList>
    </citation>
    <scope>NUCLEOTIDE SEQUENCE [LARGE SCALE GENOMIC DNA]</scope>
    <source>
        <strain evidence="3">cv. 10/8</strain>
        <tissue evidence="2">Leaf</tissue>
    </source>
</reference>
<feature type="non-terminal residue" evidence="2">
    <location>
        <position position="111"/>
    </location>
</feature>
<organism evidence="2 3">
    <name type="scientific">Trifolium medium</name>
    <dbReference type="NCBI Taxonomy" id="97028"/>
    <lineage>
        <taxon>Eukaryota</taxon>
        <taxon>Viridiplantae</taxon>
        <taxon>Streptophyta</taxon>
        <taxon>Embryophyta</taxon>
        <taxon>Tracheophyta</taxon>
        <taxon>Spermatophyta</taxon>
        <taxon>Magnoliopsida</taxon>
        <taxon>eudicotyledons</taxon>
        <taxon>Gunneridae</taxon>
        <taxon>Pentapetalae</taxon>
        <taxon>rosids</taxon>
        <taxon>fabids</taxon>
        <taxon>Fabales</taxon>
        <taxon>Fabaceae</taxon>
        <taxon>Papilionoideae</taxon>
        <taxon>50 kb inversion clade</taxon>
        <taxon>NPAAA clade</taxon>
        <taxon>Hologalegina</taxon>
        <taxon>IRL clade</taxon>
        <taxon>Trifolieae</taxon>
        <taxon>Trifolium</taxon>
    </lineage>
</organism>
<accession>A0A392N6N5</accession>
<dbReference type="PANTHER" id="PTHR36617:SF5">
    <property type="entry name" value="OS05G0421675 PROTEIN"/>
    <property type="match status" value="1"/>
</dbReference>
<keyword evidence="2" id="KW-0808">Transferase</keyword>
<dbReference type="EMBL" id="LXQA010029307">
    <property type="protein sequence ID" value="MCH95243.1"/>
    <property type="molecule type" value="Genomic_DNA"/>
</dbReference>
<name>A0A392N6N5_9FABA</name>
<protein>
    <submittedName>
        <fullName evidence="2">Cysteine-rich receptor-like protein kinase</fullName>
    </submittedName>
</protein>
<dbReference type="GO" id="GO:0016301">
    <property type="term" value="F:kinase activity"/>
    <property type="evidence" value="ECO:0007669"/>
    <property type="project" value="UniProtKB-KW"/>
</dbReference>
<sequence>MIGNGVDTLFWTDPWLGGVPLRVLFGRLFELSNCQTSTVAVMYALGWEEGGVAWQWRRQHDQGGGYSVRSAYKLLTSMATPNIDALSNFLWHKQVPAKVSVLAWRLVRNRL</sequence>
<evidence type="ECO:0000259" key="1">
    <source>
        <dbReference type="Pfam" id="PF13966"/>
    </source>
</evidence>
<dbReference type="Proteomes" id="UP000265520">
    <property type="component" value="Unassembled WGS sequence"/>
</dbReference>
<dbReference type="AlphaFoldDB" id="A0A392N6N5"/>
<keyword evidence="3" id="KW-1185">Reference proteome</keyword>
<keyword evidence="2" id="KW-0675">Receptor</keyword>